<protein>
    <recommendedName>
        <fullName evidence="4">Long-subunit fatty acid transport protein</fullName>
    </recommendedName>
</protein>
<reference evidence="3" key="1">
    <citation type="journal article" date="2019" name="Int. J. Syst. Evol. Microbiol.">
        <title>The Global Catalogue of Microorganisms (GCM) 10K type strain sequencing project: providing services to taxonomists for standard genome sequencing and annotation.</title>
        <authorList>
            <consortium name="The Broad Institute Genomics Platform"/>
            <consortium name="The Broad Institute Genome Sequencing Center for Infectious Disease"/>
            <person name="Wu L."/>
            <person name="Ma J."/>
        </authorList>
    </citation>
    <scope>NUCLEOTIDE SEQUENCE [LARGE SCALE GENOMIC DNA]</scope>
    <source>
        <strain evidence="3">KCTC 22437</strain>
    </source>
</reference>
<evidence type="ECO:0000313" key="3">
    <source>
        <dbReference type="Proteomes" id="UP001597557"/>
    </source>
</evidence>
<accession>A0ABW5YHM9</accession>
<dbReference type="Gene3D" id="2.40.160.60">
    <property type="entry name" value="Outer membrane protein transport protein (OMPP1/FadL/TodX)"/>
    <property type="match status" value="1"/>
</dbReference>
<dbReference type="Proteomes" id="UP001597557">
    <property type="component" value="Unassembled WGS sequence"/>
</dbReference>
<proteinExistence type="predicted"/>
<dbReference type="EMBL" id="JBHUPD010000004">
    <property type="protein sequence ID" value="MFD2874549.1"/>
    <property type="molecule type" value="Genomic_DNA"/>
</dbReference>
<evidence type="ECO:0008006" key="4">
    <source>
        <dbReference type="Google" id="ProtNLM"/>
    </source>
</evidence>
<feature type="chain" id="PRO_5045891058" description="Long-subunit fatty acid transport protein" evidence="1">
    <location>
        <begin position="23"/>
        <end position="445"/>
    </location>
</feature>
<evidence type="ECO:0000313" key="2">
    <source>
        <dbReference type="EMBL" id="MFD2874549.1"/>
    </source>
</evidence>
<gene>
    <name evidence="2" type="ORF">ACFS5N_18845</name>
</gene>
<name>A0ABW5YHM9_9SPHI</name>
<evidence type="ECO:0000256" key="1">
    <source>
        <dbReference type="SAM" id="SignalP"/>
    </source>
</evidence>
<organism evidence="2 3">
    <name type="scientific">Mucilaginibacter ximonensis</name>
    <dbReference type="NCBI Taxonomy" id="538021"/>
    <lineage>
        <taxon>Bacteria</taxon>
        <taxon>Pseudomonadati</taxon>
        <taxon>Bacteroidota</taxon>
        <taxon>Sphingobacteriia</taxon>
        <taxon>Sphingobacteriales</taxon>
        <taxon>Sphingobacteriaceae</taxon>
        <taxon>Mucilaginibacter</taxon>
    </lineage>
</organism>
<comment type="caution">
    <text evidence="2">The sequence shown here is derived from an EMBL/GenBank/DDBJ whole genome shotgun (WGS) entry which is preliminary data.</text>
</comment>
<keyword evidence="3" id="KW-1185">Reference proteome</keyword>
<dbReference type="SUPFAM" id="SSF56935">
    <property type="entry name" value="Porins"/>
    <property type="match status" value="1"/>
</dbReference>
<keyword evidence="1" id="KW-0732">Signal</keyword>
<sequence>MTRYTKFFITFLLTAIVFKASAQTTATTSSPYSQYGLGDLVPSLLPQNLSMGGISTGVNTINRYSSINPQNPASYAAIGFTVIDAGIYANRLSLSQSGEPSQKNGSFRMSHVAFAIPVTTGSALSFGLLPYSQVGYNYTKTIKGYGTGSSIDTNATNYIYSGEGGLNKAYIGYGFSIARSFLFGINASYIFGNIKHNQSVEMPQLNGALNTSVERNNAVGGWNYDYGFQYIYDMSLTRHLTLGYSGSAGTQITSKSSYIISHYTFDVSGNRNVNLDSIVNQQNNQSKIQLPQVHHFGVSYQQDLKFLVGADYSIGKWADLRIDGTNPGTVNSSTFNLGGQYTPNINALNNWLATLDYRAGITLDNTYYNVPNVTGGGYTNIKSKSVNLGVGIPLRGSQTSYYKLNLAAEFGQRGTLNNGLVKENFINFRIGFTLNDKWFQRYKFD</sequence>
<feature type="signal peptide" evidence="1">
    <location>
        <begin position="1"/>
        <end position="22"/>
    </location>
</feature>
<dbReference type="RefSeq" id="WP_377189434.1">
    <property type="nucleotide sequence ID" value="NZ_JBHUPD010000004.1"/>
</dbReference>